<sequence length="131" mass="14888">MSLTRLGTIRLIQAAIKQQEIDERINLDDTQIIKVLDKMLKQRRDSLAQYEKAKRQDLAEQEAFEIKLIQTYMPQPLTEAELADLIKTAISATSATSIKDLGKLMAHLKPLVQGRTDMRALSANLKQRLTQ</sequence>
<dbReference type="InterPro" id="IPR023168">
    <property type="entry name" value="GatB_Yqey_C_2"/>
</dbReference>
<dbReference type="Gene3D" id="1.10.1510.10">
    <property type="entry name" value="Uncharacterised protein YqeY/AIM41 PF09424, N-terminal domain"/>
    <property type="match status" value="1"/>
</dbReference>
<protein>
    <submittedName>
        <fullName evidence="1">Glutamyl-tRNA amidotransferase</fullName>
    </submittedName>
</protein>
<comment type="caution">
    <text evidence="1">The sequence shown here is derived from an EMBL/GenBank/DDBJ whole genome shotgun (WGS) entry which is preliminary data.</text>
</comment>
<keyword evidence="2" id="KW-1185">Reference proteome</keyword>
<evidence type="ECO:0000313" key="1">
    <source>
        <dbReference type="EMBL" id="TGO03527.1"/>
    </source>
</evidence>
<dbReference type="InterPro" id="IPR003789">
    <property type="entry name" value="Asn/Gln_tRNA_amidoTrase-B-like"/>
</dbReference>
<organism evidence="1 2">
    <name type="scientific">Candidatus Thiomargarita nelsonii</name>
    <dbReference type="NCBI Taxonomy" id="1003181"/>
    <lineage>
        <taxon>Bacteria</taxon>
        <taxon>Pseudomonadati</taxon>
        <taxon>Pseudomonadota</taxon>
        <taxon>Gammaproteobacteria</taxon>
        <taxon>Thiotrichales</taxon>
        <taxon>Thiotrichaceae</taxon>
        <taxon>Thiomargarita</taxon>
    </lineage>
</organism>
<dbReference type="InterPro" id="IPR019004">
    <property type="entry name" value="YqeY/Aim41"/>
</dbReference>
<accession>A0A4E0QS75</accession>
<evidence type="ECO:0000313" key="2">
    <source>
        <dbReference type="Proteomes" id="UP000030428"/>
    </source>
</evidence>
<reference evidence="1 2" key="1">
    <citation type="journal article" date="2016" name="Front. Microbiol.">
        <title>Single-Cell (Meta-)Genomics of a Dimorphic Candidatus Thiomargarita nelsonii Reveals Genomic Plasticity.</title>
        <authorList>
            <person name="Flood B.E."/>
            <person name="Fliss P."/>
            <person name="Jones D.S."/>
            <person name="Dick G.J."/>
            <person name="Jain S."/>
            <person name="Kaster A.K."/>
            <person name="Winkel M."/>
            <person name="Mussmann M."/>
            <person name="Bailey J."/>
        </authorList>
    </citation>
    <scope>NUCLEOTIDE SEQUENCE [LARGE SCALE GENOMIC DNA]</scope>
    <source>
        <strain evidence="1">Hydrate Ridge</strain>
    </source>
</reference>
<dbReference type="Pfam" id="PF09424">
    <property type="entry name" value="YqeY"/>
    <property type="match status" value="1"/>
</dbReference>
<name>A0A4E0QS75_9GAMM</name>
<dbReference type="EMBL" id="JSZA02000014">
    <property type="protein sequence ID" value="TGO03527.1"/>
    <property type="molecule type" value="Genomic_DNA"/>
</dbReference>
<dbReference type="Proteomes" id="UP000030428">
    <property type="component" value="Unassembled WGS sequence"/>
</dbReference>
<dbReference type="InterPro" id="IPR042184">
    <property type="entry name" value="YqeY/Aim41_N"/>
</dbReference>
<dbReference type="AlphaFoldDB" id="A0A4E0QS75"/>
<gene>
    <name evidence="1" type="ORF">PN36_05220</name>
</gene>
<dbReference type="Gene3D" id="1.10.10.410">
    <property type="match status" value="1"/>
</dbReference>
<dbReference type="SUPFAM" id="SSF89095">
    <property type="entry name" value="GatB/YqeY motif"/>
    <property type="match status" value="1"/>
</dbReference>
<dbReference type="PANTHER" id="PTHR28055">
    <property type="entry name" value="ALTERED INHERITANCE OF MITOCHONDRIA PROTEIN 41, MITOCHONDRIAL"/>
    <property type="match status" value="1"/>
</dbReference>
<dbReference type="PANTHER" id="PTHR28055:SF1">
    <property type="entry name" value="ALTERED INHERITANCE OF MITOCHONDRIA PROTEIN 41, MITOCHONDRIAL"/>
    <property type="match status" value="1"/>
</dbReference>
<dbReference type="GO" id="GO:0016884">
    <property type="term" value="F:carbon-nitrogen ligase activity, with glutamine as amido-N-donor"/>
    <property type="evidence" value="ECO:0007669"/>
    <property type="project" value="InterPro"/>
</dbReference>
<dbReference type="GO" id="GO:0016740">
    <property type="term" value="F:transferase activity"/>
    <property type="evidence" value="ECO:0007669"/>
    <property type="project" value="UniProtKB-KW"/>
</dbReference>
<proteinExistence type="predicted"/>